<proteinExistence type="predicted"/>
<dbReference type="RefSeq" id="WP_094689577.1">
    <property type="nucleotide sequence ID" value="NZ_JACBYZ010000001.1"/>
</dbReference>
<evidence type="ECO:0000313" key="7">
    <source>
        <dbReference type="EMBL" id="OZG56000.1"/>
    </source>
</evidence>
<evidence type="ECO:0000313" key="8">
    <source>
        <dbReference type="Proteomes" id="UP000228976"/>
    </source>
</evidence>
<keyword evidence="8" id="KW-1185">Reference proteome</keyword>
<gene>
    <name evidence="7" type="ORF">AEAE_0488</name>
</gene>
<dbReference type="Proteomes" id="UP000228976">
    <property type="component" value="Unassembled WGS sequence"/>
</dbReference>
<organism evidence="7 8">
    <name type="scientific">Aeriscardovia aeriphila</name>
    <dbReference type="NCBI Taxonomy" id="218139"/>
    <lineage>
        <taxon>Bacteria</taxon>
        <taxon>Bacillati</taxon>
        <taxon>Actinomycetota</taxon>
        <taxon>Actinomycetes</taxon>
        <taxon>Bifidobacteriales</taxon>
        <taxon>Bifidobacteriaceae</taxon>
        <taxon>Aeriscardovia</taxon>
    </lineage>
</organism>
<evidence type="ECO:0000256" key="4">
    <source>
        <dbReference type="ARBA" id="ARBA00022989"/>
    </source>
</evidence>
<reference evidence="7 8" key="1">
    <citation type="journal article" date="2017" name="BMC Genomics">
        <title>Comparative genomic and phylogenomic analyses of the Bifidobacteriaceae family.</title>
        <authorList>
            <person name="Lugli G.A."/>
            <person name="Milani C."/>
            <person name="Turroni F."/>
            <person name="Duranti S."/>
            <person name="Mancabelli L."/>
            <person name="Mangifesta M."/>
            <person name="Ferrario C."/>
            <person name="Modesto M."/>
            <person name="Mattarelli P."/>
            <person name="Jiri K."/>
            <person name="van Sinderen D."/>
            <person name="Ventura M."/>
        </authorList>
    </citation>
    <scope>NUCLEOTIDE SEQUENCE [LARGE SCALE GENOMIC DNA]</scope>
    <source>
        <strain evidence="7 8">LMG 21773</strain>
    </source>
</reference>
<dbReference type="Pfam" id="PF13520">
    <property type="entry name" value="AA_permease_2"/>
    <property type="match status" value="1"/>
</dbReference>
<keyword evidence="2" id="KW-1003">Cell membrane</keyword>
<dbReference type="InterPro" id="IPR050367">
    <property type="entry name" value="APC_superfamily"/>
</dbReference>
<dbReference type="OrthoDB" id="323926at2"/>
<keyword evidence="3 6" id="KW-0812">Transmembrane</keyword>
<comment type="subcellular location">
    <subcellularLocation>
        <location evidence="1">Cell membrane</location>
        <topology evidence="1">Multi-pass membrane protein</topology>
    </subcellularLocation>
</comment>
<dbReference type="EMBL" id="MWWU01000002">
    <property type="protein sequence ID" value="OZG56000.1"/>
    <property type="molecule type" value="Genomic_DNA"/>
</dbReference>
<keyword evidence="4 6" id="KW-1133">Transmembrane helix</keyword>
<sequence>MPSTSHRKASNLSIEAAQAAASSAARAEGQSKGSGLHHSLGLFDYFSLGFSAIVGTGWLMLLGDWIITGGGPIPAIIAFLLGAFLLVPFAWIYAELSAAIPVSGGIVDYVDMAFGHIPSFLVGWFMMLGNLIIVPWEALAIATYISIIWGSMPQMSWLNALHYTVLGTRINVIPSLIASLIALGLAALHLGGTKLSAKLSRTIVWILIATVIAIAGIALFHGSTDNLMPAFHQVSARESGSAAGESTGVTSFWAGVLAVLAITPSFYTGFETIPQSVEEAKDDLNWERYSWPMVGSILGAATFYIIALFAFSSLGPWSGFIATKLPVVATFKTLVSWLSIPLLIVATLSPVGPLNSFFSAVAHLIFEMGRRSQIPHVFARVSKRTGTPWVAILAVGVLSVVGPWLPSSFLIVIMSVTAFAFIIGIEMVALSCWRLRVTHPSMPRPYKVPGGMVAIGAAALISVALLALLVVPASPGYLNAQAWSIVGTWAALGLVVFVTRSSAIRRSGFADASLEITTVLHRQENTSDSSAPSKE</sequence>
<feature type="transmembrane region" description="Helical" evidence="6">
    <location>
        <begin position="172"/>
        <end position="191"/>
    </location>
</feature>
<evidence type="ECO:0000256" key="5">
    <source>
        <dbReference type="ARBA" id="ARBA00023136"/>
    </source>
</evidence>
<dbReference type="Gene3D" id="1.20.1740.10">
    <property type="entry name" value="Amino acid/polyamine transporter I"/>
    <property type="match status" value="1"/>
</dbReference>
<evidence type="ECO:0000256" key="1">
    <source>
        <dbReference type="ARBA" id="ARBA00004651"/>
    </source>
</evidence>
<dbReference type="PIRSF" id="PIRSF006060">
    <property type="entry name" value="AA_transporter"/>
    <property type="match status" value="1"/>
</dbReference>
<name>A0A261FA25_9BIFI</name>
<keyword evidence="5 6" id="KW-0472">Membrane</keyword>
<accession>A0A261FA25</accession>
<dbReference type="GO" id="GO:0022857">
    <property type="term" value="F:transmembrane transporter activity"/>
    <property type="evidence" value="ECO:0007669"/>
    <property type="project" value="InterPro"/>
</dbReference>
<dbReference type="PANTHER" id="PTHR42770">
    <property type="entry name" value="AMINO ACID TRANSPORTER-RELATED"/>
    <property type="match status" value="1"/>
</dbReference>
<dbReference type="InterPro" id="IPR002293">
    <property type="entry name" value="AA/rel_permease1"/>
</dbReference>
<feature type="transmembrane region" description="Helical" evidence="6">
    <location>
        <begin position="133"/>
        <end position="152"/>
    </location>
</feature>
<feature type="transmembrane region" description="Helical" evidence="6">
    <location>
        <begin position="334"/>
        <end position="366"/>
    </location>
</feature>
<feature type="transmembrane region" description="Helical" evidence="6">
    <location>
        <begin position="411"/>
        <end position="433"/>
    </location>
</feature>
<protein>
    <submittedName>
        <fullName evidence="7">Amino acid permease</fullName>
    </submittedName>
</protein>
<feature type="transmembrane region" description="Helical" evidence="6">
    <location>
        <begin position="480"/>
        <end position="499"/>
    </location>
</feature>
<evidence type="ECO:0000256" key="6">
    <source>
        <dbReference type="SAM" id="Phobius"/>
    </source>
</evidence>
<feature type="transmembrane region" description="Helical" evidence="6">
    <location>
        <begin position="203"/>
        <end position="222"/>
    </location>
</feature>
<dbReference type="PANTHER" id="PTHR42770:SF7">
    <property type="entry name" value="MEMBRANE PROTEIN"/>
    <property type="match status" value="1"/>
</dbReference>
<feature type="transmembrane region" description="Helical" evidence="6">
    <location>
        <begin position="42"/>
        <end position="61"/>
    </location>
</feature>
<feature type="transmembrane region" description="Helical" evidence="6">
    <location>
        <begin position="106"/>
        <end position="126"/>
    </location>
</feature>
<feature type="transmembrane region" description="Helical" evidence="6">
    <location>
        <begin position="291"/>
        <end position="314"/>
    </location>
</feature>
<dbReference type="GO" id="GO:0005886">
    <property type="term" value="C:plasma membrane"/>
    <property type="evidence" value="ECO:0007669"/>
    <property type="project" value="UniProtKB-SubCell"/>
</dbReference>
<evidence type="ECO:0000256" key="2">
    <source>
        <dbReference type="ARBA" id="ARBA00022475"/>
    </source>
</evidence>
<feature type="transmembrane region" description="Helical" evidence="6">
    <location>
        <begin position="73"/>
        <end position="94"/>
    </location>
</feature>
<feature type="transmembrane region" description="Helical" evidence="6">
    <location>
        <begin position="252"/>
        <end position="270"/>
    </location>
</feature>
<feature type="transmembrane region" description="Helical" evidence="6">
    <location>
        <begin position="387"/>
        <end position="405"/>
    </location>
</feature>
<feature type="transmembrane region" description="Helical" evidence="6">
    <location>
        <begin position="453"/>
        <end position="474"/>
    </location>
</feature>
<comment type="caution">
    <text evidence="7">The sequence shown here is derived from an EMBL/GenBank/DDBJ whole genome shotgun (WGS) entry which is preliminary data.</text>
</comment>
<dbReference type="AlphaFoldDB" id="A0A261FA25"/>
<evidence type="ECO:0000256" key="3">
    <source>
        <dbReference type="ARBA" id="ARBA00022692"/>
    </source>
</evidence>